<name>A0A1D8KCM8_9GAMM</name>
<sequence>MSMSSASTDERHKIIISRYRRLGMARITGEGGNCLPPGRRSLDELHAPELNYPGKPWEDPSLRDDVTRTFNLRISEKMYYKIRELARHRDESMQTVALEHLEAGVKMEVSKMLRTRARREAAQRRREVAATAKQGQQAGRGRSKEG</sequence>
<protein>
    <submittedName>
        <fullName evidence="2">Uncharacterized protein</fullName>
    </submittedName>
</protein>
<keyword evidence="2" id="KW-0614">Plasmid</keyword>
<dbReference type="EMBL" id="CP017449">
    <property type="protein sequence ID" value="AOV18711.1"/>
    <property type="molecule type" value="Genomic_DNA"/>
</dbReference>
<evidence type="ECO:0000256" key="1">
    <source>
        <dbReference type="SAM" id="MobiDB-lite"/>
    </source>
</evidence>
<accession>A0A1D8KCM8</accession>
<reference evidence="2 3" key="1">
    <citation type="submission" date="2016-09" db="EMBL/GenBank/DDBJ databases">
        <title>Acidihalobacter prosperus V6 (DSM14174).</title>
        <authorList>
            <person name="Khaleque H.N."/>
            <person name="Ramsay J.P."/>
            <person name="Murphy R.J.T."/>
            <person name="Kaksonen A.H."/>
            <person name="Boxall N.J."/>
            <person name="Watkin E.L.J."/>
        </authorList>
    </citation>
    <scope>NUCLEOTIDE SEQUENCE [LARGE SCALE GENOMIC DNA]</scope>
    <source>
        <strain evidence="2 3">V6</strain>
        <plasmid evidence="3">papv6</plasmid>
    </source>
</reference>
<proteinExistence type="predicted"/>
<dbReference type="Proteomes" id="UP000095342">
    <property type="component" value="Plasmid pAPV6"/>
</dbReference>
<feature type="compositionally biased region" description="Basic and acidic residues" evidence="1">
    <location>
        <begin position="118"/>
        <end position="128"/>
    </location>
</feature>
<organism evidence="2 3">
    <name type="scientific">Acidihalobacter aeolianus</name>
    <dbReference type="NCBI Taxonomy" id="2792603"/>
    <lineage>
        <taxon>Bacteria</taxon>
        <taxon>Pseudomonadati</taxon>
        <taxon>Pseudomonadota</taxon>
        <taxon>Gammaproteobacteria</taxon>
        <taxon>Chromatiales</taxon>
        <taxon>Ectothiorhodospiraceae</taxon>
        <taxon>Acidihalobacter</taxon>
    </lineage>
</organism>
<feature type="region of interest" description="Disordered" evidence="1">
    <location>
        <begin position="116"/>
        <end position="146"/>
    </location>
</feature>
<gene>
    <name evidence="2" type="ORF">BJI67_15820</name>
</gene>
<dbReference type="KEGG" id="aaeo:BJI67_15820"/>
<geneLocation type="plasmid" evidence="3">
    <name>papv6</name>
</geneLocation>
<dbReference type="AlphaFoldDB" id="A0A1D8KCM8"/>
<keyword evidence="3" id="KW-1185">Reference proteome</keyword>
<evidence type="ECO:0000313" key="2">
    <source>
        <dbReference type="EMBL" id="AOV18711.1"/>
    </source>
</evidence>
<evidence type="ECO:0000313" key="3">
    <source>
        <dbReference type="Proteomes" id="UP000095342"/>
    </source>
</evidence>